<organism evidence="13 14">
    <name type="scientific">Thalassiosira pseudonana</name>
    <name type="common">Marine diatom</name>
    <name type="synonym">Cyclotella nana</name>
    <dbReference type="NCBI Taxonomy" id="35128"/>
    <lineage>
        <taxon>Eukaryota</taxon>
        <taxon>Sar</taxon>
        <taxon>Stramenopiles</taxon>
        <taxon>Ochrophyta</taxon>
        <taxon>Bacillariophyta</taxon>
        <taxon>Coscinodiscophyceae</taxon>
        <taxon>Thalassiosirophycidae</taxon>
        <taxon>Thalassiosirales</taxon>
        <taxon>Thalassiosiraceae</taxon>
        <taxon>Thalassiosira</taxon>
    </lineage>
</organism>
<reference evidence="13 14" key="2">
    <citation type="journal article" date="2008" name="Nature">
        <title>The Phaeodactylum genome reveals the evolutionary history of diatom genomes.</title>
        <authorList>
            <person name="Bowler C."/>
            <person name="Allen A.E."/>
            <person name="Badger J.H."/>
            <person name="Grimwood J."/>
            <person name="Jabbari K."/>
            <person name="Kuo A."/>
            <person name="Maheswari U."/>
            <person name="Martens C."/>
            <person name="Maumus F."/>
            <person name="Otillar R.P."/>
            <person name="Rayko E."/>
            <person name="Salamov A."/>
            <person name="Vandepoele K."/>
            <person name="Beszteri B."/>
            <person name="Gruber A."/>
            <person name="Heijde M."/>
            <person name="Katinka M."/>
            <person name="Mock T."/>
            <person name="Valentin K."/>
            <person name="Verret F."/>
            <person name="Berges J.A."/>
            <person name="Brownlee C."/>
            <person name="Cadoret J.P."/>
            <person name="Chiovitti A."/>
            <person name="Choi C.J."/>
            <person name="Coesel S."/>
            <person name="De Martino A."/>
            <person name="Detter J.C."/>
            <person name="Durkin C."/>
            <person name="Falciatore A."/>
            <person name="Fournet J."/>
            <person name="Haruta M."/>
            <person name="Huysman M.J."/>
            <person name="Jenkins B.D."/>
            <person name="Jiroutova K."/>
            <person name="Jorgensen R.E."/>
            <person name="Joubert Y."/>
            <person name="Kaplan A."/>
            <person name="Kroger N."/>
            <person name="Kroth P.G."/>
            <person name="La Roche J."/>
            <person name="Lindquist E."/>
            <person name="Lommer M."/>
            <person name="Martin-Jezequel V."/>
            <person name="Lopez P.J."/>
            <person name="Lucas S."/>
            <person name="Mangogna M."/>
            <person name="McGinnis K."/>
            <person name="Medlin L.K."/>
            <person name="Montsant A."/>
            <person name="Oudot-Le Secq M.P."/>
            <person name="Napoli C."/>
            <person name="Obornik M."/>
            <person name="Parker M.S."/>
            <person name="Petit J.L."/>
            <person name="Porcel B.M."/>
            <person name="Poulsen N."/>
            <person name="Robison M."/>
            <person name="Rychlewski L."/>
            <person name="Rynearson T.A."/>
            <person name="Schmutz J."/>
            <person name="Shapiro H."/>
            <person name="Siaut M."/>
            <person name="Stanley M."/>
            <person name="Sussman M.R."/>
            <person name="Taylor A.R."/>
            <person name="Vardi A."/>
            <person name="von Dassow P."/>
            <person name="Vyverman W."/>
            <person name="Willis A."/>
            <person name="Wyrwicz L.S."/>
            <person name="Rokhsar D.S."/>
            <person name="Weissenbach J."/>
            <person name="Armbrust E.V."/>
            <person name="Green B.R."/>
            <person name="Van de Peer Y."/>
            <person name="Grigoriev I.V."/>
        </authorList>
    </citation>
    <scope>NUCLEOTIDE SEQUENCE [LARGE SCALE GENOMIC DNA]</scope>
    <source>
        <strain evidence="13 14">CCMP1335</strain>
    </source>
</reference>
<feature type="non-terminal residue" evidence="13">
    <location>
        <position position="303"/>
    </location>
</feature>
<dbReference type="GO" id="GO:0016020">
    <property type="term" value="C:membrane"/>
    <property type="evidence" value="ECO:0007669"/>
    <property type="project" value="UniProtKB-SubCell"/>
</dbReference>
<dbReference type="GO" id="GO:0016887">
    <property type="term" value="F:ATP hydrolysis activity"/>
    <property type="evidence" value="ECO:0007669"/>
    <property type="project" value="InterPro"/>
</dbReference>
<keyword evidence="14" id="KW-1185">Reference proteome</keyword>
<evidence type="ECO:0000256" key="9">
    <source>
        <dbReference type="ARBA" id="ARBA00034920"/>
    </source>
</evidence>
<gene>
    <name evidence="13" type="ORF">THAPSDRAFT_264258</name>
</gene>
<dbReference type="SMART" id="SM00382">
    <property type="entry name" value="AAA"/>
    <property type="match status" value="1"/>
</dbReference>
<evidence type="ECO:0000256" key="1">
    <source>
        <dbReference type="ARBA" id="ARBA00004370"/>
    </source>
</evidence>
<dbReference type="GeneID" id="7451598"/>
<feature type="non-terminal residue" evidence="13">
    <location>
        <position position="1"/>
    </location>
</feature>
<dbReference type="RefSeq" id="XP_002294010.1">
    <property type="nucleotide sequence ID" value="XM_002293974.1"/>
</dbReference>
<feature type="domain" description="AAA+ ATPase" evidence="12">
    <location>
        <begin position="37"/>
        <end position="175"/>
    </location>
</feature>
<evidence type="ECO:0000313" key="13">
    <source>
        <dbReference type="EMBL" id="EED89019.1"/>
    </source>
</evidence>
<keyword evidence="7" id="KW-0472">Membrane</keyword>
<evidence type="ECO:0000256" key="11">
    <source>
        <dbReference type="RuleBase" id="RU003651"/>
    </source>
</evidence>
<dbReference type="STRING" id="35128.B8CCW1"/>
<dbReference type="FunFam" id="3.40.50.300:FF:000109">
    <property type="entry name" value="Peroxisomal biogenesis factor 6"/>
    <property type="match status" value="1"/>
</dbReference>
<dbReference type="PANTHER" id="PTHR23077">
    <property type="entry name" value="AAA-FAMILY ATPASE"/>
    <property type="match status" value="1"/>
</dbReference>
<dbReference type="Proteomes" id="UP000001449">
    <property type="component" value="Chromosome 14"/>
</dbReference>
<evidence type="ECO:0000256" key="10">
    <source>
        <dbReference type="ARBA" id="ARBA00048778"/>
    </source>
</evidence>
<evidence type="ECO:0000259" key="12">
    <source>
        <dbReference type="SMART" id="SM00382"/>
    </source>
</evidence>
<dbReference type="InterPro" id="IPR003593">
    <property type="entry name" value="AAA+_ATPase"/>
</dbReference>
<dbReference type="InterPro" id="IPR015415">
    <property type="entry name" value="Spast_Vps4_C"/>
</dbReference>
<dbReference type="AlphaFoldDB" id="B8CCW1"/>
<dbReference type="Gene3D" id="3.40.50.300">
    <property type="entry name" value="P-loop containing nucleotide triphosphate hydrolases"/>
    <property type="match status" value="1"/>
</dbReference>
<keyword evidence="5" id="KW-0378">Hydrolase</keyword>
<dbReference type="OMA" id="HEELQHY"/>
<evidence type="ECO:0000256" key="7">
    <source>
        <dbReference type="ARBA" id="ARBA00023136"/>
    </source>
</evidence>
<dbReference type="PaxDb" id="35128-Thaps264258"/>
<evidence type="ECO:0000313" key="14">
    <source>
        <dbReference type="Proteomes" id="UP000001449"/>
    </source>
</evidence>
<keyword evidence="3" id="KW-0962">Peroxisome biogenesis</keyword>
<dbReference type="GO" id="GO:0007031">
    <property type="term" value="P:peroxisome organization"/>
    <property type="evidence" value="ECO:0007669"/>
    <property type="project" value="UniProtKB-KW"/>
</dbReference>
<dbReference type="PANTHER" id="PTHR23077:SF9">
    <property type="entry name" value="PEROXISOMAL ATPASE PEX6"/>
    <property type="match status" value="1"/>
</dbReference>
<dbReference type="HOGENOM" id="CLU_000688_21_3_1"/>
<evidence type="ECO:0000256" key="8">
    <source>
        <dbReference type="ARBA" id="ARBA00034811"/>
    </source>
</evidence>
<dbReference type="Pfam" id="PF09336">
    <property type="entry name" value="Vps4_C"/>
    <property type="match status" value="1"/>
</dbReference>
<evidence type="ECO:0000256" key="2">
    <source>
        <dbReference type="ARBA" id="ARBA00006914"/>
    </source>
</evidence>
<accession>B8CCW1</accession>
<evidence type="ECO:0000256" key="4">
    <source>
        <dbReference type="ARBA" id="ARBA00022741"/>
    </source>
</evidence>
<dbReference type="Pfam" id="PF00004">
    <property type="entry name" value="AAA"/>
    <property type="match status" value="1"/>
</dbReference>
<dbReference type="InParanoid" id="B8CCW1"/>
<evidence type="ECO:0000256" key="5">
    <source>
        <dbReference type="ARBA" id="ARBA00022801"/>
    </source>
</evidence>
<comment type="catalytic activity">
    <reaction evidence="10">
        <text>ATP + H2O = ADP + phosphate + H(+)</text>
        <dbReference type="Rhea" id="RHEA:13065"/>
        <dbReference type="ChEBI" id="CHEBI:15377"/>
        <dbReference type="ChEBI" id="CHEBI:15378"/>
        <dbReference type="ChEBI" id="CHEBI:30616"/>
        <dbReference type="ChEBI" id="CHEBI:43474"/>
        <dbReference type="ChEBI" id="CHEBI:456216"/>
    </reaction>
    <physiologicalReaction direction="left-to-right" evidence="10">
        <dbReference type="Rhea" id="RHEA:13066"/>
    </physiologicalReaction>
</comment>
<sequence length="303" mass="32953">LPNVRWEDIGGLSQIRKEIMDAVELPLKYPEFFEGSRRSGILLFGPPGTGKTLVAKAVAAECGLPFLSIKGPELLGSYVGESEANVRAVFEAAPSVLFFDELDSLAPRRGETGHGDGVMERVVATLLGELDNGGSDAAAAPHVIVIGATNRPDLLDPSLLRPGRFDRLLYLGPAKTKEHCLQILLAQTRKFKFEDGCDRADVIRQAMDSFPPTLSGADLSAVASGALVRGLKRVCDRVENEALTMNKEKGADTVDIDDIMDSWSEEQLQPVMTVEDFVEAAKAIVPSISDEELRKFELLQKQF</sequence>
<evidence type="ECO:0000256" key="6">
    <source>
        <dbReference type="ARBA" id="ARBA00022840"/>
    </source>
</evidence>
<dbReference type="InterPro" id="IPR003960">
    <property type="entry name" value="ATPase_AAA_CS"/>
</dbReference>
<keyword evidence="6 11" id="KW-0067">ATP-binding</keyword>
<dbReference type="InterPro" id="IPR003959">
    <property type="entry name" value="ATPase_AAA_core"/>
</dbReference>
<dbReference type="KEGG" id="tps:THAPSDRAFT_264258"/>
<dbReference type="InterPro" id="IPR050168">
    <property type="entry name" value="AAA_ATPase_domain"/>
</dbReference>
<comment type="subcellular location">
    <subcellularLocation>
        <location evidence="1">Membrane</location>
    </subcellularLocation>
</comment>
<protein>
    <recommendedName>
        <fullName evidence="8">Peroxisomal ATPase PEX6</fullName>
    </recommendedName>
    <alternativeName>
        <fullName evidence="9">Peroxin-6</fullName>
    </alternativeName>
</protein>
<reference evidence="13 14" key="1">
    <citation type="journal article" date="2004" name="Science">
        <title>The genome of the diatom Thalassiosira pseudonana: ecology, evolution, and metabolism.</title>
        <authorList>
            <person name="Armbrust E.V."/>
            <person name="Berges J.A."/>
            <person name="Bowler C."/>
            <person name="Green B.R."/>
            <person name="Martinez D."/>
            <person name="Putnam N.H."/>
            <person name="Zhou S."/>
            <person name="Allen A.E."/>
            <person name="Apt K.E."/>
            <person name="Bechner M."/>
            <person name="Brzezinski M.A."/>
            <person name="Chaal B.K."/>
            <person name="Chiovitti A."/>
            <person name="Davis A.K."/>
            <person name="Demarest M.S."/>
            <person name="Detter J.C."/>
            <person name="Glavina T."/>
            <person name="Goodstein D."/>
            <person name="Hadi M.Z."/>
            <person name="Hellsten U."/>
            <person name="Hildebrand M."/>
            <person name="Jenkins B.D."/>
            <person name="Jurka J."/>
            <person name="Kapitonov V.V."/>
            <person name="Kroger N."/>
            <person name="Lau W.W."/>
            <person name="Lane T.W."/>
            <person name="Larimer F.W."/>
            <person name="Lippmeier J.C."/>
            <person name="Lucas S."/>
            <person name="Medina M."/>
            <person name="Montsant A."/>
            <person name="Obornik M."/>
            <person name="Parker M.S."/>
            <person name="Palenik B."/>
            <person name="Pazour G.J."/>
            <person name="Richardson P.M."/>
            <person name="Rynearson T.A."/>
            <person name="Saito M.A."/>
            <person name="Schwartz D.C."/>
            <person name="Thamatrakoln K."/>
            <person name="Valentin K."/>
            <person name="Vardi A."/>
            <person name="Wilkerson F.P."/>
            <person name="Rokhsar D.S."/>
        </authorList>
    </citation>
    <scope>NUCLEOTIDE SEQUENCE [LARGE SCALE GENOMIC DNA]</scope>
    <source>
        <strain evidence="13 14">CCMP1335</strain>
    </source>
</reference>
<proteinExistence type="inferred from homology"/>
<dbReference type="Gene3D" id="1.10.8.60">
    <property type="match status" value="1"/>
</dbReference>
<comment type="similarity">
    <text evidence="2 11">Belongs to the AAA ATPase family.</text>
</comment>
<evidence type="ECO:0000256" key="3">
    <source>
        <dbReference type="ARBA" id="ARBA00022593"/>
    </source>
</evidence>
<dbReference type="SUPFAM" id="SSF52540">
    <property type="entry name" value="P-loop containing nucleoside triphosphate hydrolases"/>
    <property type="match status" value="1"/>
</dbReference>
<dbReference type="GO" id="GO:0005524">
    <property type="term" value="F:ATP binding"/>
    <property type="evidence" value="ECO:0007669"/>
    <property type="project" value="UniProtKB-KW"/>
</dbReference>
<dbReference type="EMBL" id="CM000649">
    <property type="protein sequence ID" value="EED89019.1"/>
    <property type="molecule type" value="Genomic_DNA"/>
</dbReference>
<dbReference type="PROSITE" id="PS00674">
    <property type="entry name" value="AAA"/>
    <property type="match status" value="1"/>
</dbReference>
<name>B8CCW1_THAPS</name>
<dbReference type="InterPro" id="IPR027417">
    <property type="entry name" value="P-loop_NTPase"/>
</dbReference>
<dbReference type="eggNOG" id="KOG0736">
    <property type="taxonomic scope" value="Eukaryota"/>
</dbReference>
<keyword evidence="4 11" id="KW-0547">Nucleotide-binding</keyword>